<dbReference type="EMBL" id="GDIQ01089309">
    <property type="protein sequence ID" value="JAN05428.1"/>
    <property type="molecule type" value="Transcribed_RNA"/>
</dbReference>
<protein>
    <submittedName>
        <fullName evidence="1">Uncharacterized protein</fullName>
    </submittedName>
</protein>
<accession>A0A0N8CES3</accession>
<sequence>MGRNVEGWLKHCLGYPMQYSAIALELRGSVDSNIEVDGTRPLLTVALLGSKFIPAIPHDTSISLSSVACNCRDWIVNSVCL</sequence>
<dbReference type="AlphaFoldDB" id="A0A0N8CES3"/>
<organism evidence="1">
    <name type="scientific">Daphnia magna</name>
    <dbReference type="NCBI Taxonomy" id="35525"/>
    <lineage>
        <taxon>Eukaryota</taxon>
        <taxon>Metazoa</taxon>
        <taxon>Ecdysozoa</taxon>
        <taxon>Arthropoda</taxon>
        <taxon>Crustacea</taxon>
        <taxon>Branchiopoda</taxon>
        <taxon>Diplostraca</taxon>
        <taxon>Cladocera</taxon>
        <taxon>Anomopoda</taxon>
        <taxon>Daphniidae</taxon>
        <taxon>Daphnia</taxon>
    </lineage>
</organism>
<name>A0A0N8CES3_9CRUS</name>
<reference evidence="1" key="1">
    <citation type="submission" date="2015-10" db="EMBL/GenBank/DDBJ databases">
        <title>EvidentialGene: Evidence-directed Construction of Complete mRNA Transcriptomes without Genomes.</title>
        <authorList>
            <person name="Gilbert D.G."/>
        </authorList>
    </citation>
    <scope>NUCLEOTIDE SEQUENCE</scope>
</reference>
<proteinExistence type="predicted"/>
<evidence type="ECO:0000313" key="1">
    <source>
        <dbReference type="EMBL" id="JAN05428.1"/>
    </source>
</evidence>